<organism evidence="1 2">
    <name type="scientific">Cichorium intybus</name>
    <name type="common">Chicory</name>
    <dbReference type="NCBI Taxonomy" id="13427"/>
    <lineage>
        <taxon>Eukaryota</taxon>
        <taxon>Viridiplantae</taxon>
        <taxon>Streptophyta</taxon>
        <taxon>Embryophyta</taxon>
        <taxon>Tracheophyta</taxon>
        <taxon>Spermatophyta</taxon>
        <taxon>Magnoliopsida</taxon>
        <taxon>eudicotyledons</taxon>
        <taxon>Gunneridae</taxon>
        <taxon>Pentapetalae</taxon>
        <taxon>asterids</taxon>
        <taxon>campanulids</taxon>
        <taxon>Asterales</taxon>
        <taxon>Asteraceae</taxon>
        <taxon>Cichorioideae</taxon>
        <taxon>Cichorieae</taxon>
        <taxon>Cichoriinae</taxon>
        <taxon>Cichorium</taxon>
    </lineage>
</organism>
<name>A0ACB9GBZ0_CICIN</name>
<evidence type="ECO:0000313" key="1">
    <source>
        <dbReference type="EMBL" id="KAI3780237.1"/>
    </source>
</evidence>
<keyword evidence="2" id="KW-1185">Reference proteome</keyword>
<reference evidence="2" key="1">
    <citation type="journal article" date="2022" name="Mol. Ecol. Resour.">
        <title>The genomes of chicory, endive, great burdock and yacon provide insights into Asteraceae palaeo-polyploidization history and plant inulin production.</title>
        <authorList>
            <person name="Fan W."/>
            <person name="Wang S."/>
            <person name="Wang H."/>
            <person name="Wang A."/>
            <person name="Jiang F."/>
            <person name="Liu H."/>
            <person name="Zhao H."/>
            <person name="Xu D."/>
            <person name="Zhang Y."/>
        </authorList>
    </citation>
    <scope>NUCLEOTIDE SEQUENCE [LARGE SCALE GENOMIC DNA]</scope>
    <source>
        <strain evidence="2">cv. Punajuju</strain>
    </source>
</reference>
<comment type="caution">
    <text evidence="1">The sequence shown here is derived from an EMBL/GenBank/DDBJ whole genome shotgun (WGS) entry which is preliminary data.</text>
</comment>
<reference evidence="1 2" key="2">
    <citation type="journal article" date="2022" name="Mol. Ecol. Resour.">
        <title>The genomes of chicory, endive, great burdock and yacon provide insights into Asteraceae paleo-polyploidization history and plant inulin production.</title>
        <authorList>
            <person name="Fan W."/>
            <person name="Wang S."/>
            <person name="Wang H."/>
            <person name="Wang A."/>
            <person name="Jiang F."/>
            <person name="Liu H."/>
            <person name="Zhao H."/>
            <person name="Xu D."/>
            <person name="Zhang Y."/>
        </authorList>
    </citation>
    <scope>NUCLEOTIDE SEQUENCE [LARGE SCALE GENOMIC DNA]</scope>
    <source>
        <strain evidence="2">cv. Punajuju</strain>
        <tissue evidence="1">Leaves</tissue>
    </source>
</reference>
<protein>
    <submittedName>
        <fullName evidence="1">Uncharacterized protein</fullName>
    </submittedName>
</protein>
<proteinExistence type="predicted"/>
<dbReference type="EMBL" id="CM042010">
    <property type="protein sequence ID" value="KAI3780237.1"/>
    <property type="molecule type" value="Genomic_DNA"/>
</dbReference>
<evidence type="ECO:0000313" key="2">
    <source>
        <dbReference type="Proteomes" id="UP001055811"/>
    </source>
</evidence>
<sequence length="835" mass="94798">MEENKKLRERVKILKDFQVACRKKTGRALSQKKDPRIQLITVPKLRINAAKDTDMHAINQGPVDNPHVADYRDAMSKYPFALTREPWSNEEKENLLKGIKQQFQEMLMQNLFSTEDTNYNLDIMIVKIRDHEISPEEMRSFLPKVNWEQLASMYLTNRTGPECQSRWMNLEDPLINHESWSLSEDKKLLYTVQNRGLSNWIEIAESLGTNRTPFQCLSRFQRSLNASIIKNEWTPPEDEELRTAVAEYGDTNWQLVASTLEGRTGTQCSNRWNKSLNPMRKRIGKWAPDEDKRLKIAVKLFGGKNWNKIARFVPGRTQVQCRERWVNCLDPALNMNEWTPQEDLQLKYAIEEHGYCWSKVAACVPPRTDNQCRRRWSVLLPHEVPVLQRARKMKKAAFISNFVDREEERPALTVNDFIAPLLIESAPEKPKENQRSEPDHCEPESSSGAVVRIRSRRARKVTHTEKTLRLIDEDEDEDVHEDIKGNQSLKNKQKISSQEAELSDLNNREGTETFNGDNSEIKKKATKKRKRRGNKEHKEVGETLETETTATPPTTESLEVTGTGIENGLKNVSSEETGLSDVNNGEGTGAITGDNSEIKTKATRKQKRKQKPRGNKEQDEPSESLILDKKTRRPSSRANRGCRSDLGGARLATSLGLLDPNNGEKAGDNSQIKVKRKPRGNKEHKKTDETLEPVAILSKKTTRPRAKANRGHRLASVNITEQDAPIDDLNEAVLTTEKTVTEICSSSSPTAAPPPAITGIENATSVDKTPRKRKRKQGGNSCSGDRPKRSCIKIKNSFGEIGDDETLGSFFSKLKMGDSETIGSFFSKLKKRRLE</sequence>
<dbReference type="Proteomes" id="UP001055811">
    <property type="component" value="Linkage Group LG02"/>
</dbReference>
<accession>A0ACB9GBZ0</accession>
<gene>
    <name evidence="1" type="ORF">L2E82_10208</name>
</gene>